<organism evidence="1 2">
    <name type="scientific">Pseudorhizobium endolithicum</name>
    <dbReference type="NCBI Taxonomy" id="1191678"/>
    <lineage>
        <taxon>Bacteria</taxon>
        <taxon>Pseudomonadati</taxon>
        <taxon>Pseudomonadota</taxon>
        <taxon>Alphaproteobacteria</taxon>
        <taxon>Hyphomicrobiales</taxon>
        <taxon>Rhizobiaceae</taxon>
        <taxon>Rhizobium/Agrobacterium group</taxon>
        <taxon>Pseudorhizobium</taxon>
    </lineage>
</organism>
<dbReference type="SUPFAM" id="SSF51445">
    <property type="entry name" value="(Trans)glycosidases"/>
    <property type="match status" value="1"/>
</dbReference>
<accession>A0ABM8PNA9</accession>
<protein>
    <submittedName>
        <fullName evidence="1">Glycoside hydrolase</fullName>
    </submittedName>
</protein>
<comment type="caution">
    <text evidence="1">The sequence shown here is derived from an EMBL/GenBank/DDBJ whole genome shotgun (WGS) entry which is preliminary data.</text>
</comment>
<dbReference type="Proteomes" id="UP000606921">
    <property type="component" value="Unassembled WGS sequence"/>
</dbReference>
<keyword evidence="1" id="KW-0378">Hydrolase</keyword>
<sequence>MGLLTVITCQNHATASDDWLPVRETDLSIQTGSPLDFSRFLRNRPIDGAGARLTVGDGGHLARQASPTGKEVFHCASLAWSPASGGFPDHATADVYARQLAMRGYNIARFHFLDASLMMGRRRDFDLDPETLDRVHYLMAALKRNGIYWMVDGLTSWRGGHGGFDDRWGPAPGLKLEMHYDDRAFEHWRQLVTEMLTRVNPYTGTAPIHDEALGLLILANEGGMEFETVVHEIPGRPHYPSSLKQPFNTWLQQQYRTTAELREAWGDLQPSERLEAGSIELPRDRYLDTPRMRDLQAYFIHSEQALLRRMTDILRGLGYKGLISSYNNWPTVQTALTRSELQAVAMNTYHDGVNGYEPGSSIKDDSAISGAAAYLRAAAAARWLGKPFAISEYDHVFWNRHRYEGGLVIPAYAALQGWDILCRHGHGPIALRYGEPFPHKRGMLPYAIALDPVARAGETLAALLFRRGDVSAATNTIPFAMRGLDDLDGDMQAREPDDLTSLALVSAIGLRRGNGLRAPHAVDQPRSSEKGRDMIAALKTAGLLSAANRTDLAKGIFESDTGQLELDTENSLLKIVTPRTEAIAFSSLPSPAALDILHVESAQGSGLLALSAIDQTPSLLDSKRMLLVYATDARSTRMRFRDPEEKVIEDFGTLPVRIRPGSVRLALAGRSGRWRISPVGLDGVVHPPLYRGSGPVRLDMSNETPHGPTTFFLLEIE</sequence>
<dbReference type="InterPro" id="IPR017853">
    <property type="entry name" value="GH"/>
</dbReference>
<reference evidence="1 2" key="1">
    <citation type="submission" date="2020-11" db="EMBL/GenBank/DDBJ databases">
        <authorList>
            <person name="Lassalle F."/>
        </authorList>
    </citation>
    <scope>NUCLEOTIDE SEQUENCE [LARGE SCALE GENOMIC DNA]</scope>
    <source>
        <strain evidence="1 2">JC140</strain>
    </source>
</reference>
<keyword evidence="2" id="KW-1185">Reference proteome</keyword>
<gene>
    <name evidence="1" type="ORF">REJC140_00725</name>
</gene>
<dbReference type="GO" id="GO:0016787">
    <property type="term" value="F:hydrolase activity"/>
    <property type="evidence" value="ECO:0007669"/>
    <property type="project" value="UniProtKB-KW"/>
</dbReference>
<name>A0ABM8PNA9_9HYPH</name>
<dbReference type="Gene3D" id="3.20.20.80">
    <property type="entry name" value="Glycosidases"/>
    <property type="match status" value="1"/>
</dbReference>
<evidence type="ECO:0000313" key="2">
    <source>
        <dbReference type="Proteomes" id="UP000606921"/>
    </source>
</evidence>
<proteinExistence type="predicted"/>
<dbReference type="EMBL" id="CABFWF030000012">
    <property type="protein sequence ID" value="CAD7039219.1"/>
    <property type="molecule type" value="Genomic_DNA"/>
</dbReference>
<evidence type="ECO:0000313" key="1">
    <source>
        <dbReference type="EMBL" id="CAD7039219.1"/>
    </source>
</evidence>